<evidence type="ECO:0000313" key="1">
    <source>
        <dbReference type="EMBL" id="KAJ7607767.1"/>
    </source>
</evidence>
<dbReference type="Proteomes" id="UP001221142">
    <property type="component" value="Unassembled WGS sequence"/>
</dbReference>
<evidence type="ECO:0000313" key="2">
    <source>
        <dbReference type="Proteomes" id="UP001221142"/>
    </source>
</evidence>
<dbReference type="EMBL" id="JARKIF010000048">
    <property type="protein sequence ID" value="KAJ7607767.1"/>
    <property type="molecule type" value="Genomic_DNA"/>
</dbReference>
<accession>A0AAD7FAT8</accession>
<comment type="caution">
    <text evidence="1">The sequence shown here is derived from an EMBL/GenBank/DDBJ whole genome shotgun (WGS) entry which is preliminary data.</text>
</comment>
<name>A0AAD7FAT8_9AGAR</name>
<reference evidence="1" key="1">
    <citation type="submission" date="2023-03" db="EMBL/GenBank/DDBJ databases">
        <title>Massive genome expansion in bonnet fungi (Mycena s.s.) driven by repeated elements and novel gene families across ecological guilds.</title>
        <authorList>
            <consortium name="Lawrence Berkeley National Laboratory"/>
            <person name="Harder C.B."/>
            <person name="Miyauchi S."/>
            <person name="Viragh M."/>
            <person name="Kuo A."/>
            <person name="Thoen E."/>
            <person name="Andreopoulos B."/>
            <person name="Lu D."/>
            <person name="Skrede I."/>
            <person name="Drula E."/>
            <person name="Henrissat B."/>
            <person name="Morin E."/>
            <person name="Kohler A."/>
            <person name="Barry K."/>
            <person name="LaButti K."/>
            <person name="Morin E."/>
            <person name="Salamov A."/>
            <person name="Lipzen A."/>
            <person name="Mereny Z."/>
            <person name="Hegedus B."/>
            <person name="Baldrian P."/>
            <person name="Stursova M."/>
            <person name="Weitz H."/>
            <person name="Taylor A."/>
            <person name="Grigoriev I.V."/>
            <person name="Nagy L.G."/>
            <person name="Martin F."/>
            <person name="Kauserud H."/>
        </authorList>
    </citation>
    <scope>NUCLEOTIDE SEQUENCE</scope>
    <source>
        <strain evidence="1">9284</strain>
    </source>
</reference>
<protein>
    <submittedName>
        <fullName evidence="1">Uncharacterized protein</fullName>
    </submittedName>
</protein>
<proteinExistence type="predicted"/>
<gene>
    <name evidence="1" type="ORF">FB45DRAFT_877646</name>
</gene>
<keyword evidence="2" id="KW-1185">Reference proteome</keyword>
<dbReference type="AlphaFoldDB" id="A0AAD7FAT8"/>
<organism evidence="1 2">
    <name type="scientific">Roridomyces roridus</name>
    <dbReference type="NCBI Taxonomy" id="1738132"/>
    <lineage>
        <taxon>Eukaryota</taxon>
        <taxon>Fungi</taxon>
        <taxon>Dikarya</taxon>
        <taxon>Basidiomycota</taxon>
        <taxon>Agaricomycotina</taxon>
        <taxon>Agaricomycetes</taxon>
        <taxon>Agaricomycetidae</taxon>
        <taxon>Agaricales</taxon>
        <taxon>Marasmiineae</taxon>
        <taxon>Mycenaceae</taxon>
        <taxon>Roridomyces</taxon>
    </lineage>
</organism>
<sequence length="215" mass="23275">MVILLLARVSYILDNVNEYTDVEPPGFSPIEALKTAEIQPETRLKDAHARPRLPLPCLPHPLRDARLPSFHELFELVQRQRSEDGVGVGVGVSRGVMAWVWASRRGVGLASRGVLRVGRGVSGSEASAGQRRAGHGRIRRRAWLSMGEGGVAGTKRKGWALWASARAKMQGVVVVVNGKESDESTAAFAAARDSAVLPKGCVFGHSLFHFHIGNQ</sequence>